<geneLocation type="plasmid" evidence="2 3">
    <name>pRgalR602b</name>
</geneLocation>
<proteinExistence type="predicted"/>
<dbReference type="Gene3D" id="1.10.575.10">
    <property type="entry name" value="P1 Nuclease"/>
    <property type="match status" value="1"/>
</dbReference>
<feature type="compositionally biased region" description="Polar residues" evidence="1">
    <location>
        <begin position="68"/>
        <end position="79"/>
    </location>
</feature>
<evidence type="ECO:0000313" key="3">
    <source>
        <dbReference type="Proteomes" id="UP000031368"/>
    </source>
</evidence>
<dbReference type="KEGG" id="rga:RGR602_PB00020"/>
<dbReference type="Proteomes" id="UP000031368">
    <property type="component" value="Plasmid pRgalR602b"/>
</dbReference>
<dbReference type="SUPFAM" id="SSF48537">
    <property type="entry name" value="Phospholipase C/P1 nuclease"/>
    <property type="match status" value="1"/>
</dbReference>
<dbReference type="RefSeq" id="WP_133938043.1">
    <property type="nucleotide sequence ID" value="NZ_CP006879.1"/>
</dbReference>
<keyword evidence="3" id="KW-1185">Reference proteome</keyword>
<accession>A0A0B4XAK9</accession>
<keyword evidence="2" id="KW-0614">Plasmid</keyword>
<evidence type="ECO:0000256" key="1">
    <source>
        <dbReference type="SAM" id="MobiDB-lite"/>
    </source>
</evidence>
<dbReference type="GO" id="GO:0016788">
    <property type="term" value="F:hydrolase activity, acting on ester bonds"/>
    <property type="evidence" value="ECO:0007669"/>
    <property type="project" value="InterPro"/>
</dbReference>
<dbReference type="HOGENOM" id="CLU_2303730_0_0_5"/>
<feature type="region of interest" description="Disordered" evidence="1">
    <location>
        <begin position="67"/>
        <end position="100"/>
    </location>
</feature>
<organism evidence="2 3">
    <name type="scientific">Rhizobium gallicum bv. gallicum R602sp</name>
    <dbReference type="NCBI Taxonomy" id="1041138"/>
    <lineage>
        <taxon>Bacteria</taxon>
        <taxon>Pseudomonadati</taxon>
        <taxon>Pseudomonadota</taxon>
        <taxon>Alphaproteobacteria</taxon>
        <taxon>Hyphomicrobiales</taxon>
        <taxon>Rhizobiaceae</taxon>
        <taxon>Rhizobium/Agrobacterium group</taxon>
        <taxon>Rhizobium</taxon>
    </lineage>
</organism>
<name>A0A0B4XAK9_9HYPH</name>
<gene>
    <name evidence="2" type="ORF">RGR602_PB00020</name>
</gene>
<dbReference type="EMBL" id="CP006879">
    <property type="protein sequence ID" value="AJD43562.1"/>
    <property type="molecule type" value="Genomic_DNA"/>
</dbReference>
<protein>
    <submittedName>
        <fullName evidence="2">Uncharacterized protein</fullName>
    </submittedName>
</protein>
<reference evidence="2 3" key="1">
    <citation type="submission" date="2013-11" db="EMBL/GenBank/DDBJ databases">
        <title>Complete genome sequence of Rhizobium gallicum bv. gallicum R602.</title>
        <authorList>
            <person name="Bustos P."/>
            <person name="Santamaria R.I."/>
            <person name="Lozano L."/>
            <person name="Acosta J.L."/>
            <person name="Ormeno-Orrillo E."/>
            <person name="Rogel M.A."/>
            <person name="Romero D."/>
            <person name="Cevallos M.A."/>
            <person name="Martinez-Romero E."/>
            <person name="Gonzalez V."/>
        </authorList>
    </citation>
    <scope>NUCLEOTIDE SEQUENCE [LARGE SCALE GENOMIC DNA]</scope>
    <source>
        <strain evidence="2 3">R602</strain>
        <plasmid evidence="2 3">pRgalR602b</plasmid>
    </source>
</reference>
<evidence type="ECO:0000313" key="2">
    <source>
        <dbReference type="EMBL" id="AJD43562.1"/>
    </source>
</evidence>
<dbReference type="InterPro" id="IPR008947">
    <property type="entry name" value="PLipase_C/P1_nuclease_dom_sf"/>
</dbReference>
<dbReference type="AlphaFoldDB" id="A0A0B4XAK9"/>
<sequence length="100" mass="11012">MNLHAYWDGMFGAYATVDGTIQDIFKTRRDKSGRAILKVFWASDTLAAVSDPEDWAQENFDLAKRNGTALQNTRRTTPGSGHRLCERPPPAGDIAEGEGT</sequence>